<dbReference type="AlphaFoldDB" id="A0A4S8NRV1"/>
<reference evidence="1 2" key="1">
    <citation type="submission" date="2019-04" db="EMBL/GenBank/DDBJ databases">
        <title>Genome sequence of strain shin9-1.</title>
        <authorList>
            <person name="Gao J."/>
            <person name="Sun J."/>
        </authorList>
    </citation>
    <scope>NUCLEOTIDE SEQUENCE [LARGE SCALE GENOMIC DNA]</scope>
    <source>
        <strain evidence="2">shin9-1</strain>
    </source>
</reference>
<sequence>MIASTSGISSSSVAMLFGTSGASSTDSSSAATTILSIATGHTDDVFKAGNAIGKIIEITQRMKQDAEAAGEKVEVEEIKLPNDTGRSLSEFDGDSQWFALNGTFTKTQYGNGESTETFAGVGQVMTDAAYRQSTIDGLKQDQSTLRNKTMLAAFQNGTIQETDISELGFSEGMTMTLNRYSDGHAEVNVQFDNSGAQQFREQHTESRDGVLYDKETGKFAAIGQNGSKFIYFTW</sequence>
<accession>A0A4S8NRV1</accession>
<dbReference type="EMBL" id="STGV01000009">
    <property type="protein sequence ID" value="THV19848.1"/>
    <property type="molecule type" value="Genomic_DNA"/>
</dbReference>
<proteinExistence type="predicted"/>
<gene>
    <name evidence="1" type="ORF">FAA97_19920</name>
</gene>
<dbReference type="Proteomes" id="UP000308828">
    <property type="component" value="Unassembled WGS sequence"/>
</dbReference>
<organism evidence="1 2">
    <name type="scientific">Peteryoungia ipomoeae</name>
    <dbReference type="NCBI Taxonomy" id="1210932"/>
    <lineage>
        <taxon>Bacteria</taxon>
        <taxon>Pseudomonadati</taxon>
        <taxon>Pseudomonadota</taxon>
        <taxon>Alphaproteobacteria</taxon>
        <taxon>Hyphomicrobiales</taxon>
        <taxon>Rhizobiaceae</taxon>
        <taxon>Peteryoungia</taxon>
    </lineage>
</organism>
<dbReference type="OrthoDB" id="8372084at2"/>
<name>A0A4S8NRV1_9HYPH</name>
<comment type="caution">
    <text evidence="1">The sequence shown here is derived from an EMBL/GenBank/DDBJ whole genome shotgun (WGS) entry which is preliminary data.</text>
</comment>
<evidence type="ECO:0000313" key="1">
    <source>
        <dbReference type="EMBL" id="THV19848.1"/>
    </source>
</evidence>
<protein>
    <submittedName>
        <fullName evidence="1">Uncharacterized protein</fullName>
    </submittedName>
</protein>
<dbReference type="RefSeq" id="WP_136600332.1">
    <property type="nucleotide sequence ID" value="NZ_STGV01000009.1"/>
</dbReference>
<keyword evidence="2" id="KW-1185">Reference proteome</keyword>
<evidence type="ECO:0000313" key="2">
    <source>
        <dbReference type="Proteomes" id="UP000308828"/>
    </source>
</evidence>